<feature type="region of interest" description="Disordered" evidence="1">
    <location>
        <begin position="1"/>
        <end position="22"/>
    </location>
</feature>
<feature type="compositionally biased region" description="Low complexity" evidence="1">
    <location>
        <begin position="123"/>
        <end position="135"/>
    </location>
</feature>
<name>A0AAD4HTJ7_9PEZI</name>
<reference evidence="3" key="1">
    <citation type="submission" date="2023-02" db="EMBL/GenBank/DDBJ databases">
        <authorList>
            <person name="Palmer J.M."/>
        </authorList>
    </citation>
    <scope>NUCLEOTIDE SEQUENCE</scope>
    <source>
        <strain evidence="3">FW57</strain>
    </source>
</reference>
<dbReference type="Proteomes" id="UP001197093">
    <property type="component" value="Unassembled WGS sequence"/>
</dbReference>
<protein>
    <recommendedName>
        <fullName evidence="2">Myb-like DNA-binding domain-containing protein</fullName>
    </recommendedName>
</protein>
<dbReference type="EMBL" id="JAHCVI010000005">
    <property type="protein sequence ID" value="KAG7285094.1"/>
    <property type="molecule type" value="Genomic_DNA"/>
</dbReference>
<dbReference type="AlphaFoldDB" id="A0AAD4HTJ7"/>
<feature type="compositionally biased region" description="Acidic residues" evidence="1">
    <location>
        <begin position="151"/>
        <end position="169"/>
    </location>
</feature>
<organism evidence="3 4">
    <name type="scientific">Staphylotrichum longicolle</name>
    <dbReference type="NCBI Taxonomy" id="669026"/>
    <lineage>
        <taxon>Eukaryota</taxon>
        <taxon>Fungi</taxon>
        <taxon>Dikarya</taxon>
        <taxon>Ascomycota</taxon>
        <taxon>Pezizomycotina</taxon>
        <taxon>Sordariomycetes</taxon>
        <taxon>Sordariomycetidae</taxon>
        <taxon>Sordariales</taxon>
        <taxon>Chaetomiaceae</taxon>
        <taxon>Staphylotrichum</taxon>
    </lineage>
</organism>
<feature type="compositionally biased region" description="Low complexity" evidence="1">
    <location>
        <begin position="1"/>
        <end position="13"/>
    </location>
</feature>
<dbReference type="Pfam" id="PF22980">
    <property type="entry name" value="Myb_DNA-bind_8"/>
    <property type="match status" value="1"/>
</dbReference>
<feature type="compositionally biased region" description="Basic and acidic residues" evidence="1">
    <location>
        <begin position="77"/>
        <end position="86"/>
    </location>
</feature>
<feature type="compositionally biased region" description="Basic and acidic residues" evidence="1">
    <location>
        <begin position="140"/>
        <end position="150"/>
    </location>
</feature>
<keyword evidence="4" id="KW-1185">Reference proteome</keyword>
<evidence type="ECO:0000259" key="2">
    <source>
        <dbReference type="Pfam" id="PF22980"/>
    </source>
</evidence>
<dbReference type="InterPro" id="IPR054505">
    <property type="entry name" value="Myb_DNA-bind_8"/>
</dbReference>
<evidence type="ECO:0000313" key="4">
    <source>
        <dbReference type="Proteomes" id="UP001197093"/>
    </source>
</evidence>
<feature type="region of interest" description="Disordered" evidence="1">
    <location>
        <begin position="74"/>
        <end position="194"/>
    </location>
</feature>
<proteinExistence type="predicted"/>
<comment type="caution">
    <text evidence="3">The sequence shown here is derived from an EMBL/GenBank/DDBJ whole genome shotgun (WGS) entry which is preliminary data.</text>
</comment>
<sequence>MPAAKTAKPAAAADGSKQPTPQEANLFFAVIKNMMGKPEVDWAAVAVDSGLKNAETAKVRYGQIKRKLGLETWNLPKGKDAKKGDADAEDDGPKTPGSGRGKKTAATPSSAGTGAGVKKRGSASKNSAAAASGGSRARKAKSDAIVKMEDLNQDEDDNDEEENEDEDMLPETPTKKRGSATRVKSEFGGNKSANNRPMATGIDYTNFPAVLPNMVLERKAIYVNLNGTWTLSPVSIQAHAQWVAGLPANIQTQFYAQVTAAGGKNGHSKFIDEDDEEATAGEQFNGAVPVGGALPGAGMNMPMGMGMGYDGAAAPNAGGYHGAQTGKIDLHSIPMHPSYMAQMEKDLREQEERDHATLFGGQNPF</sequence>
<accession>A0AAD4HTJ7</accession>
<evidence type="ECO:0000313" key="3">
    <source>
        <dbReference type="EMBL" id="KAG7285094.1"/>
    </source>
</evidence>
<feature type="domain" description="Myb-like DNA-binding" evidence="2">
    <location>
        <begin position="23"/>
        <end position="69"/>
    </location>
</feature>
<gene>
    <name evidence="3" type="ORF">NEMBOFW57_009714</name>
</gene>
<evidence type="ECO:0000256" key="1">
    <source>
        <dbReference type="SAM" id="MobiDB-lite"/>
    </source>
</evidence>